<dbReference type="RefSeq" id="WP_131918865.1">
    <property type="nucleotide sequence ID" value="NZ_JAOQNU010000008.1"/>
</dbReference>
<evidence type="ECO:0000256" key="8">
    <source>
        <dbReference type="RuleBase" id="RU365104"/>
    </source>
</evidence>
<dbReference type="NCBIfam" id="TIGR04521">
    <property type="entry name" value="ECF_ATPase_2"/>
    <property type="match status" value="1"/>
</dbReference>
<gene>
    <name evidence="11" type="ORF">EDD73_10874</name>
</gene>
<keyword evidence="6" id="KW-1278">Translocase</keyword>
<dbReference type="InterPro" id="IPR030946">
    <property type="entry name" value="EcfA2"/>
</dbReference>
<dbReference type="SUPFAM" id="SSF52540">
    <property type="entry name" value="P-loop containing nucleoside triphosphate hydrolases"/>
    <property type="match status" value="1"/>
</dbReference>
<dbReference type="PROSITE" id="PS00211">
    <property type="entry name" value="ABC_TRANSPORTER_1"/>
    <property type="match status" value="1"/>
</dbReference>
<dbReference type="GO" id="GO:0042626">
    <property type="term" value="F:ATPase-coupled transmembrane transporter activity"/>
    <property type="evidence" value="ECO:0007669"/>
    <property type="project" value="TreeGrafter"/>
</dbReference>
<evidence type="ECO:0000259" key="10">
    <source>
        <dbReference type="PROSITE" id="PS50893"/>
    </source>
</evidence>
<dbReference type="SMART" id="SM00382">
    <property type="entry name" value="AAA"/>
    <property type="match status" value="1"/>
</dbReference>
<dbReference type="GO" id="GO:0043190">
    <property type="term" value="C:ATP-binding cassette (ABC) transporter complex"/>
    <property type="evidence" value="ECO:0007669"/>
    <property type="project" value="TreeGrafter"/>
</dbReference>
<feature type="domain" description="ABC transporter" evidence="10">
    <location>
        <begin position="6"/>
        <end position="247"/>
    </location>
</feature>
<dbReference type="EMBL" id="SLXT01000008">
    <property type="protein sequence ID" value="TCP64721.1"/>
    <property type="molecule type" value="Genomic_DNA"/>
</dbReference>
<sequence length="304" mass="33746">MPITLRQLTHIYHAGTPMAQQGIVAIDLEITEPVIVAIIGQTGSGKTTLIQHMNGLLKPTDGSIQIDEWHIDRQTKTAVLQGLYQRVGMVFQYPEHQLFEATVYDDIAYGPRNMNLSESEVAERVVQAMTMVGLDPDAIRHRSPLQLSGGQKRRVALAGVLAMRPQKMILDEPTVGLDPQGREAILQLIRSLHETWQMTIILISHNMDDIAQLADRVIVMKEGRMIYEGASAALFLDQAKLLQFGITAPYGVQLVHQLRAKGWPIEPQGLNEEQILDAIIEGMHRQTDTPSSTRPTAPAMEGEP</sequence>
<dbReference type="InterPro" id="IPR015856">
    <property type="entry name" value="ABC_transpr_CbiO/EcfA_su"/>
</dbReference>
<proteinExistence type="inferred from homology"/>
<dbReference type="PANTHER" id="PTHR43553:SF27">
    <property type="entry name" value="ENERGY-COUPLING FACTOR TRANSPORTER ATP-BINDING PROTEIN ECFA2"/>
    <property type="match status" value="1"/>
</dbReference>
<keyword evidence="4 8" id="KW-0547">Nucleotide-binding</keyword>
<dbReference type="Pfam" id="PF00005">
    <property type="entry name" value="ABC_tran"/>
    <property type="match status" value="1"/>
</dbReference>
<keyword evidence="5 8" id="KW-0067">ATP-binding</keyword>
<accession>A0A4R2RXK8</accession>
<evidence type="ECO:0000256" key="3">
    <source>
        <dbReference type="ARBA" id="ARBA00022475"/>
    </source>
</evidence>
<comment type="function">
    <text evidence="8">ATP-binding (A) component of a common energy-coupling factor (ECF) ABC-transporter complex.</text>
</comment>
<dbReference type="PANTHER" id="PTHR43553">
    <property type="entry name" value="HEAVY METAL TRANSPORTER"/>
    <property type="match status" value="1"/>
</dbReference>
<keyword evidence="12" id="KW-1185">Reference proteome</keyword>
<comment type="caution">
    <text evidence="11">The sequence shown here is derived from an EMBL/GenBank/DDBJ whole genome shotgun (WGS) entry which is preliminary data.</text>
</comment>
<dbReference type="CDD" id="cd03225">
    <property type="entry name" value="ABC_cobalt_CbiO_domain1"/>
    <property type="match status" value="1"/>
</dbReference>
<dbReference type="EC" id="7.-.-.-" evidence="8"/>
<comment type="similarity">
    <text evidence="8">Belongs to the ABC transporter superfamily. Energy-coupling factor EcfA family.</text>
</comment>
<keyword evidence="2 8" id="KW-0813">Transport</keyword>
<keyword evidence="7 8" id="KW-0472">Membrane</keyword>
<evidence type="ECO:0000256" key="9">
    <source>
        <dbReference type="SAM" id="MobiDB-lite"/>
    </source>
</evidence>
<dbReference type="PROSITE" id="PS50893">
    <property type="entry name" value="ABC_TRANSPORTER_2"/>
    <property type="match status" value="1"/>
</dbReference>
<reference evidence="11 12" key="1">
    <citation type="submission" date="2019-03" db="EMBL/GenBank/DDBJ databases">
        <title>Genomic Encyclopedia of Type Strains, Phase IV (KMG-IV): sequencing the most valuable type-strain genomes for metagenomic binning, comparative biology and taxonomic classification.</title>
        <authorList>
            <person name="Goeker M."/>
        </authorList>
    </citation>
    <scope>NUCLEOTIDE SEQUENCE [LARGE SCALE GENOMIC DNA]</scope>
    <source>
        <strain evidence="11 12">DSM 11170</strain>
    </source>
</reference>
<dbReference type="InterPro" id="IPR017871">
    <property type="entry name" value="ABC_transporter-like_CS"/>
</dbReference>
<evidence type="ECO:0000256" key="5">
    <source>
        <dbReference type="ARBA" id="ARBA00022840"/>
    </source>
</evidence>
<evidence type="ECO:0000313" key="12">
    <source>
        <dbReference type="Proteomes" id="UP000294813"/>
    </source>
</evidence>
<dbReference type="GO" id="GO:0016887">
    <property type="term" value="F:ATP hydrolysis activity"/>
    <property type="evidence" value="ECO:0007669"/>
    <property type="project" value="InterPro"/>
</dbReference>
<dbReference type="Gene3D" id="3.40.50.300">
    <property type="entry name" value="P-loop containing nucleotide triphosphate hydrolases"/>
    <property type="match status" value="1"/>
</dbReference>
<keyword evidence="3 8" id="KW-1003">Cell membrane</keyword>
<evidence type="ECO:0000313" key="11">
    <source>
        <dbReference type="EMBL" id="TCP64721.1"/>
    </source>
</evidence>
<evidence type="ECO:0000256" key="6">
    <source>
        <dbReference type="ARBA" id="ARBA00022967"/>
    </source>
</evidence>
<dbReference type="InterPro" id="IPR027417">
    <property type="entry name" value="P-loop_NTPase"/>
</dbReference>
<name>A0A4R2RXK8_9FIRM</name>
<dbReference type="Proteomes" id="UP000294813">
    <property type="component" value="Unassembled WGS sequence"/>
</dbReference>
<evidence type="ECO:0000256" key="1">
    <source>
        <dbReference type="ARBA" id="ARBA00004202"/>
    </source>
</evidence>
<dbReference type="AlphaFoldDB" id="A0A4R2RXK8"/>
<protein>
    <recommendedName>
        <fullName evidence="8">Energy-coupling factor transporter ATP-binding protein EcfA2</fullName>
        <ecNumber evidence="8">7.-.-.-</ecNumber>
    </recommendedName>
</protein>
<evidence type="ECO:0000256" key="2">
    <source>
        <dbReference type="ARBA" id="ARBA00022448"/>
    </source>
</evidence>
<comment type="subcellular location">
    <subcellularLocation>
        <location evidence="1 8">Cell membrane</location>
        <topology evidence="1 8">Peripheral membrane protein</topology>
    </subcellularLocation>
</comment>
<organism evidence="11 12">
    <name type="scientific">Heliophilum fasciatum</name>
    <dbReference type="NCBI Taxonomy" id="35700"/>
    <lineage>
        <taxon>Bacteria</taxon>
        <taxon>Bacillati</taxon>
        <taxon>Bacillota</taxon>
        <taxon>Clostridia</taxon>
        <taxon>Eubacteriales</taxon>
        <taxon>Heliobacteriaceae</taxon>
        <taxon>Heliophilum</taxon>
    </lineage>
</organism>
<evidence type="ECO:0000256" key="4">
    <source>
        <dbReference type="ARBA" id="ARBA00022741"/>
    </source>
</evidence>
<feature type="region of interest" description="Disordered" evidence="9">
    <location>
        <begin position="284"/>
        <end position="304"/>
    </location>
</feature>
<dbReference type="InterPro" id="IPR003593">
    <property type="entry name" value="AAA+_ATPase"/>
</dbReference>
<evidence type="ECO:0000256" key="7">
    <source>
        <dbReference type="ARBA" id="ARBA00023136"/>
    </source>
</evidence>
<dbReference type="InterPro" id="IPR050095">
    <property type="entry name" value="ECF_ABC_transporter_ATP-bd"/>
</dbReference>
<dbReference type="InterPro" id="IPR003439">
    <property type="entry name" value="ABC_transporter-like_ATP-bd"/>
</dbReference>
<dbReference type="GO" id="GO:0005524">
    <property type="term" value="F:ATP binding"/>
    <property type="evidence" value="ECO:0007669"/>
    <property type="project" value="UniProtKB-UniRule"/>
</dbReference>
<dbReference type="OrthoDB" id="9784332at2"/>
<dbReference type="FunFam" id="3.40.50.300:FF:000224">
    <property type="entry name" value="Energy-coupling factor transporter ATP-binding protein EcfA"/>
    <property type="match status" value="1"/>
</dbReference>
<comment type="subunit">
    <text evidence="8">Forms a stable energy-coupling factor (ECF) transporter complex composed of 2 membrane-embedded substrate-binding proteins (S component), 2 ATP-binding proteins (A component) and 2 transmembrane proteins (T component).</text>
</comment>